<proteinExistence type="predicted"/>
<protein>
    <submittedName>
        <fullName evidence="1">Uncharacterized protein</fullName>
    </submittedName>
</protein>
<name>A0A381TQD6_9ZZZZ</name>
<feature type="non-terminal residue" evidence="1">
    <location>
        <position position="1"/>
    </location>
</feature>
<reference evidence="1" key="1">
    <citation type="submission" date="2018-05" db="EMBL/GenBank/DDBJ databases">
        <authorList>
            <person name="Lanie J.A."/>
            <person name="Ng W.-L."/>
            <person name="Kazmierczak K.M."/>
            <person name="Andrzejewski T.M."/>
            <person name="Davidsen T.M."/>
            <person name="Wayne K.J."/>
            <person name="Tettelin H."/>
            <person name="Glass J.I."/>
            <person name="Rusch D."/>
            <person name="Podicherti R."/>
            <person name="Tsui H.-C.T."/>
            <person name="Winkler M.E."/>
        </authorList>
    </citation>
    <scope>NUCLEOTIDE SEQUENCE</scope>
</reference>
<gene>
    <name evidence="1" type="ORF">METZ01_LOCUS71109</name>
</gene>
<accession>A0A381TQD6</accession>
<dbReference type="EMBL" id="UINC01004985">
    <property type="protein sequence ID" value="SVA18255.1"/>
    <property type="molecule type" value="Genomic_DNA"/>
</dbReference>
<evidence type="ECO:0000313" key="1">
    <source>
        <dbReference type="EMBL" id="SVA18255.1"/>
    </source>
</evidence>
<organism evidence="1">
    <name type="scientific">marine metagenome</name>
    <dbReference type="NCBI Taxonomy" id="408172"/>
    <lineage>
        <taxon>unclassified sequences</taxon>
        <taxon>metagenomes</taxon>
        <taxon>ecological metagenomes</taxon>
    </lineage>
</organism>
<sequence>VDTKSEAQVTTFIPLNAESVRVTELGWVKIGRTDIHGDTVPLGDLLVADLRLLRCDPCN</sequence>
<dbReference type="AlphaFoldDB" id="A0A381TQD6"/>